<evidence type="ECO:0000256" key="1">
    <source>
        <dbReference type="SAM" id="Phobius"/>
    </source>
</evidence>
<dbReference type="Pfam" id="PF19660">
    <property type="entry name" value="DUF6163"/>
    <property type="match status" value="1"/>
</dbReference>
<organism evidence="2 3">
    <name type="scientific">Kaistia soli DSM 19436</name>
    <dbReference type="NCBI Taxonomy" id="1122133"/>
    <lineage>
        <taxon>Bacteria</taxon>
        <taxon>Pseudomonadati</taxon>
        <taxon>Pseudomonadota</taxon>
        <taxon>Alphaproteobacteria</taxon>
        <taxon>Hyphomicrobiales</taxon>
        <taxon>Kaistiaceae</taxon>
        <taxon>Kaistia</taxon>
    </lineage>
</organism>
<keyword evidence="1" id="KW-0472">Membrane</keyword>
<feature type="transmembrane region" description="Helical" evidence="1">
    <location>
        <begin position="110"/>
        <end position="131"/>
    </location>
</feature>
<dbReference type="AlphaFoldDB" id="A0A1M5K6G6"/>
<dbReference type="STRING" id="1122133.SAMN02745157_4297"/>
<evidence type="ECO:0000313" key="3">
    <source>
        <dbReference type="Proteomes" id="UP000184485"/>
    </source>
</evidence>
<name>A0A1M5K6G6_9HYPH</name>
<dbReference type="InterPro" id="IPR046161">
    <property type="entry name" value="DUF6163"/>
</dbReference>
<dbReference type="Proteomes" id="UP000184485">
    <property type="component" value="Unassembled WGS sequence"/>
</dbReference>
<keyword evidence="3" id="KW-1185">Reference proteome</keyword>
<feature type="transmembrane region" description="Helical" evidence="1">
    <location>
        <begin position="61"/>
        <end position="81"/>
    </location>
</feature>
<sequence>MIDHEVTQLPSEPDNPWSLALTIYLRGIAALLILLGLRHWLYIAGIFNEPGWTFESMTTEWQFVTIHLAVVDLVAAVGLWMRVSWGNVLWVYASVFEIAIHTVFSETFGLDPIIVGFHAVSLAVFAALVFMERRREAQLA</sequence>
<accession>A0A1M5K6G6</accession>
<keyword evidence="1" id="KW-1133">Transmembrane helix</keyword>
<keyword evidence="1" id="KW-0812">Transmembrane</keyword>
<evidence type="ECO:0000313" key="2">
    <source>
        <dbReference type="EMBL" id="SHG48079.1"/>
    </source>
</evidence>
<evidence type="ECO:0008006" key="4">
    <source>
        <dbReference type="Google" id="ProtNLM"/>
    </source>
</evidence>
<proteinExistence type="predicted"/>
<protein>
    <recommendedName>
        <fullName evidence="4">DoxX-like family protein</fullName>
    </recommendedName>
</protein>
<reference evidence="2 3" key="1">
    <citation type="submission" date="2016-11" db="EMBL/GenBank/DDBJ databases">
        <authorList>
            <person name="Jaros S."/>
            <person name="Januszkiewicz K."/>
            <person name="Wedrychowicz H."/>
        </authorList>
    </citation>
    <scope>NUCLEOTIDE SEQUENCE [LARGE SCALE GENOMIC DNA]</scope>
    <source>
        <strain evidence="2 3">DSM 19436</strain>
    </source>
</reference>
<feature type="transmembrane region" description="Helical" evidence="1">
    <location>
        <begin position="21"/>
        <end position="41"/>
    </location>
</feature>
<gene>
    <name evidence="2" type="ORF">SAMN02745157_4297</name>
</gene>
<dbReference type="EMBL" id="FQUP01000005">
    <property type="protein sequence ID" value="SHG48079.1"/>
    <property type="molecule type" value="Genomic_DNA"/>
</dbReference>
<dbReference type="OrthoDB" id="7843623at2"/>
<dbReference type="RefSeq" id="WP_073057222.1">
    <property type="nucleotide sequence ID" value="NZ_FQUP01000005.1"/>
</dbReference>